<dbReference type="EMBL" id="BMYZ01000002">
    <property type="protein sequence ID" value="GGY81111.1"/>
    <property type="molecule type" value="Genomic_DNA"/>
</dbReference>
<evidence type="ECO:0000256" key="1">
    <source>
        <dbReference type="ARBA" id="ARBA00022553"/>
    </source>
</evidence>
<comment type="caution">
    <text evidence="4">The sequence shown here is derived from an EMBL/GenBank/DDBJ whole genome shotgun (WGS) entry which is preliminary data.</text>
</comment>
<evidence type="ECO:0000259" key="3">
    <source>
        <dbReference type="PROSITE" id="PS50110"/>
    </source>
</evidence>
<dbReference type="PANTHER" id="PTHR44591:SF3">
    <property type="entry name" value="RESPONSE REGULATORY DOMAIN-CONTAINING PROTEIN"/>
    <property type="match status" value="1"/>
</dbReference>
<keyword evidence="5" id="KW-1185">Reference proteome</keyword>
<gene>
    <name evidence="4" type="ORF">GCM10011613_27710</name>
</gene>
<evidence type="ECO:0000256" key="2">
    <source>
        <dbReference type="PROSITE-ProRule" id="PRU00169"/>
    </source>
</evidence>
<dbReference type="RefSeq" id="WP_189419577.1">
    <property type="nucleotide sequence ID" value="NZ_BMYZ01000002.1"/>
</dbReference>
<dbReference type="InterPro" id="IPR011006">
    <property type="entry name" value="CheY-like_superfamily"/>
</dbReference>
<proteinExistence type="predicted"/>
<evidence type="ECO:0000313" key="5">
    <source>
        <dbReference type="Proteomes" id="UP000619761"/>
    </source>
</evidence>
<dbReference type="SMART" id="SM00448">
    <property type="entry name" value="REC"/>
    <property type="match status" value="1"/>
</dbReference>
<sequence length="360" mass="40178">MTERQKILVVDDDKTWQAFLLASLQDKYNVVAAYDGAIGLKLAREWRPDMIFLDIEMPVKNGYQVCAELKADPELRDIPVIFLSAKSSLQEKIAGFQLGADDYLIKPCEAELLNAKAARSVQLYREKKTLDEKATGAQVLAFEAMNSSADLGRSVRFAERTYAMDSFDKLAEGLFQTMAEFGLETSVMFMGDSGPQFYSHNKYELSLLEKDMFLAIHQEGRFCDFGHRTFCNFKRVSLLIKNMPESDPERYGRIKDAVPWILGTVDGKVGALSAQMALVAQHQYVSESISVLSTDLHKALDIVDQAELGNAKALLVSSLALLDGMKKEQERIQALLTSSSNQGSNTELADEIFSSDVDFF</sequence>
<feature type="modified residue" description="4-aspartylphosphate" evidence="2">
    <location>
        <position position="54"/>
    </location>
</feature>
<keyword evidence="1 2" id="KW-0597">Phosphoprotein</keyword>
<dbReference type="Proteomes" id="UP000619761">
    <property type="component" value="Unassembled WGS sequence"/>
</dbReference>
<dbReference type="InterPro" id="IPR050595">
    <property type="entry name" value="Bact_response_regulator"/>
</dbReference>
<dbReference type="PROSITE" id="PS50110">
    <property type="entry name" value="RESPONSE_REGULATORY"/>
    <property type="match status" value="1"/>
</dbReference>
<evidence type="ECO:0000313" key="4">
    <source>
        <dbReference type="EMBL" id="GGY81111.1"/>
    </source>
</evidence>
<reference evidence="5" key="1">
    <citation type="journal article" date="2019" name="Int. J. Syst. Evol. Microbiol.">
        <title>The Global Catalogue of Microorganisms (GCM) 10K type strain sequencing project: providing services to taxonomists for standard genome sequencing and annotation.</title>
        <authorList>
            <consortium name="The Broad Institute Genomics Platform"/>
            <consortium name="The Broad Institute Genome Sequencing Center for Infectious Disease"/>
            <person name="Wu L."/>
            <person name="Ma J."/>
        </authorList>
    </citation>
    <scope>NUCLEOTIDE SEQUENCE [LARGE SCALE GENOMIC DNA]</scope>
    <source>
        <strain evidence="5">KCTC 32239</strain>
    </source>
</reference>
<accession>A0ABQ3B716</accession>
<dbReference type="SUPFAM" id="SSF52172">
    <property type="entry name" value="CheY-like"/>
    <property type="match status" value="1"/>
</dbReference>
<name>A0ABQ3B716_9GAMM</name>
<dbReference type="PANTHER" id="PTHR44591">
    <property type="entry name" value="STRESS RESPONSE REGULATOR PROTEIN 1"/>
    <property type="match status" value="1"/>
</dbReference>
<dbReference type="Pfam" id="PF00072">
    <property type="entry name" value="Response_reg"/>
    <property type="match status" value="1"/>
</dbReference>
<dbReference type="InterPro" id="IPR001789">
    <property type="entry name" value="Sig_transdc_resp-reg_receiver"/>
</dbReference>
<feature type="domain" description="Response regulatory" evidence="3">
    <location>
        <begin position="6"/>
        <end position="121"/>
    </location>
</feature>
<protein>
    <recommendedName>
        <fullName evidence="3">Response regulatory domain-containing protein</fullName>
    </recommendedName>
</protein>
<organism evidence="4 5">
    <name type="scientific">Cellvibrio zantedeschiae</name>
    <dbReference type="NCBI Taxonomy" id="1237077"/>
    <lineage>
        <taxon>Bacteria</taxon>
        <taxon>Pseudomonadati</taxon>
        <taxon>Pseudomonadota</taxon>
        <taxon>Gammaproteobacteria</taxon>
        <taxon>Cellvibrionales</taxon>
        <taxon>Cellvibrionaceae</taxon>
        <taxon>Cellvibrio</taxon>
    </lineage>
</organism>
<dbReference type="CDD" id="cd17574">
    <property type="entry name" value="REC_OmpR"/>
    <property type="match status" value="1"/>
</dbReference>
<dbReference type="Gene3D" id="3.40.50.2300">
    <property type="match status" value="1"/>
</dbReference>